<organism evidence="2 3">
    <name type="scientific">Actinomyces naeslundii</name>
    <dbReference type="NCBI Taxonomy" id="1655"/>
    <lineage>
        <taxon>Bacteria</taxon>
        <taxon>Bacillati</taxon>
        <taxon>Actinomycetota</taxon>
        <taxon>Actinomycetes</taxon>
        <taxon>Actinomycetales</taxon>
        <taxon>Actinomycetaceae</taxon>
        <taxon>Actinomyces</taxon>
    </lineage>
</organism>
<dbReference type="EMBL" id="MSRR01000003">
    <property type="protein sequence ID" value="OMG38445.1"/>
    <property type="molecule type" value="Genomic_DNA"/>
</dbReference>
<name>A0A854DD14_ACTNA</name>
<sequence length="304" mass="32404">MLANPYVPFLPPHHQHAASLVPEPTWWRWHGHRVHIARASDPGAPARVLLVHGAGGHSGALWPITALVASRGIDVSAVDLPLYGRTTSPDPAAVRYDTWVDLLIDLVKAEHDHRPLVLLGASIGGLLAYEVAARSPHVAAVAATCLLDPRDWRARAHMTRAGALGVLGGPLSALARGGLARTMVPMSAVANLRRMSRNRALSHLCAVDPHGGAARVPLGFLASYLRFAHTPPERNRTPVTLLHPGRDAWTPVELSARVLSRAAGPAELVVLRECGHFPVEDPGVTDLVDAVADLARRLGSRGGD</sequence>
<dbReference type="Pfam" id="PF12697">
    <property type="entry name" value="Abhydrolase_6"/>
    <property type="match status" value="1"/>
</dbReference>
<dbReference type="InterPro" id="IPR029058">
    <property type="entry name" value="AB_hydrolase_fold"/>
</dbReference>
<evidence type="ECO:0000313" key="3">
    <source>
        <dbReference type="Proteomes" id="UP000187035"/>
    </source>
</evidence>
<dbReference type="Proteomes" id="UP000187035">
    <property type="component" value="Unassembled WGS sequence"/>
</dbReference>
<reference evidence="2 3" key="1">
    <citation type="submission" date="2016-12" db="EMBL/GenBank/DDBJ databases">
        <title>Genomic comparison of strains in the 'Actinomyces naeslundii' group.</title>
        <authorList>
            <person name="Mughal S.R."/>
            <person name="Do T."/>
            <person name="Gilbert S.C."/>
            <person name="Witherden E.A."/>
            <person name="Didelot X."/>
            <person name="Beighton D."/>
        </authorList>
    </citation>
    <scope>NUCLEOTIDE SEQUENCE [LARGE SCALE GENOMIC DNA]</scope>
    <source>
        <strain evidence="2 3">NCTC 10301</strain>
    </source>
</reference>
<evidence type="ECO:0000259" key="1">
    <source>
        <dbReference type="Pfam" id="PF12697"/>
    </source>
</evidence>
<gene>
    <name evidence="2" type="ORF">BKH33_01285</name>
</gene>
<proteinExistence type="predicted"/>
<dbReference type="GO" id="GO:0016787">
    <property type="term" value="F:hydrolase activity"/>
    <property type="evidence" value="ECO:0007669"/>
    <property type="project" value="UniProtKB-KW"/>
</dbReference>
<accession>A0A854DD14</accession>
<feature type="domain" description="AB hydrolase-1" evidence="1">
    <location>
        <begin position="48"/>
        <end position="283"/>
    </location>
</feature>
<comment type="caution">
    <text evidence="2">The sequence shown here is derived from an EMBL/GenBank/DDBJ whole genome shotgun (WGS) entry which is preliminary data.</text>
</comment>
<dbReference type="PANTHER" id="PTHR43689">
    <property type="entry name" value="HYDROLASE"/>
    <property type="match status" value="1"/>
</dbReference>
<evidence type="ECO:0000313" key="2">
    <source>
        <dbReference type="EMBL" id="OMG38445.1"/>
    </source>
</evidence>
<dbReference type="PANTHER" id="PTHR43689:SF8">
    <property type="entry name" value="ALPHA_BETA-HYDROLASES SUPERFAMILY PROTEIN"/>
    <property type="match status" value="1"/>
</dbReference>
<keyword evidence="2" id="KW-0378">Hydrolase</keyword>
<dbReference type="AlphaFoldDB" id="A0A854DD14"/>
<protein>
    <submittedName>
        <fullName evidence="2">Alpha/beta hydrolase</fullName>
    </submittedName>
</protein>
<dbReference type="Gene3D" id="3.40.50.1820">
    <property type="entry name" value="alpha/beta hydrolase"/>
    <property type="match status" value="1"/>
</dbReference>
<dbReference type="InterPro" id="IPR000073">
    <property type="entry name" value="AB_hydrolase_1"/>
</dbReference>
<dbReference type="GeneID" id="64256559"/>
<dbReference type="SUPFAM" id="SSF53474">
    <property type="entry name" value="alpha/beta-Hydrolases"/>
    <property type="match status" value="1"/>
</dbReference>
<dbReference type="RefSeq" id="WP_003783288.1">
    <property type="nucleotide sequence ID" value="NZ_CAURHQ010000002.1"/>
</dbReference>